<gene>
    <name evidence="5" type="ORF">CXB77_03680</name>
</gene>
<dbReference type="InterPro" id="IPR000424">
    <property type="entry name" value="Primosome_PriB/ssb"/>
</dbReference>
<evidence type="ECO:0000256" key="2">
    <source>
        <dbReference type="HAMAP-Rule" id="MF_00984"/>
    </source>
</evidence>
<dbReference type="OrthoDB" id="9809878at2"/>
<feature type="short sequence motif" description="Important for interaction with partner proteins" evidence="2">
    <location>
        <begin position="160"/>
        <end position="165"/>
    </location>
</feature>
<proteinExistence type="inferred from homology"/>
<evidence type="ECO:0000256" key="3">
    <source>
        <dbReference type="PIRNR" id="PIRNR002070"/>
    </source>
</evidence>
<dbReference type="NCBIfam" id="TIGR00621">
    <property type="entry name" value="ssb"/>
    <property type="match status" value="1"/>
</dbReference>
<evidence type="ECO:0000313" key="5">
    <source>
        <dbReference type="EMBL" id="PQJ97088.1"/>
    </source>
</evidence>
<keyword evidence="2" id="KW-0235">DNA replication</keyword>
<comment type="subunit">
    <text evidence="2">Homotetramer.</text>
</comment>
<organism evidence="5 6">
    <name type="scientific">Chromatium okenii</name>
    <dbReference type="NCBI Taxonomy" id="61644"/>
    <lineage>
        <taxon>Bacteria</taxon>
        <taxon>Pseudomonadati</taxon>
        <taxon>Pseudomonadota</taxon>
        <taxon>Gammaproteobacteria</taxon>
        <taxon>Chromatiales</taxon>
        <taxon>Chromatiaceae</taxon>
        <taxon>Chromatium</taxon>
    </lineage>
</organism>
<dbReference type="HAMAP" id="MF_00984">
    <property type="entry name" value="SSB"/>
    <property type="match status" value="1"/>
</dbReference>
<dbReference type="GO" id="GO:0006310">
    <property type="term" value="P:DNA recombination"/>
    <property type="evidence" value="ECO:0007669"/>
    <property type="project" value="UniProtKB-UniRule"/>
</dbReference>
<feature type="region of interest" description="Disordered" evidence="4">
    <location>
        <begin position="111"/>
        <end position="165"/>
    </location>
</feature>
<dbReference type="PANTHER" id="PTHR10302:SF27">
    <property type="entry name" value="SINGLE-STRANDED DNA-BINDING PROTEIN"/>
    <property type="match status" value="1"/>
</dbReference>
<dbReference type="SUPFAM" id="SSF50249">
    <property type="entry name" value="Nucleic acid-binding proteins"/>
    <property type="match status" value="1"/>
</dbReference>
<dbReference type="PANTHER" id="PTHR10302">
    <property type="entry name" value="SINGLE-STRANDED DNA-BINDING PROTEIN"/>
    <property type="match status" value="1"/>
</dbReference>
<evidence type="ECO:0000313" key="6">
    <source>
        <dbReference type="Proteomes" id="UP000239936"/>
    </source>
</evidence>
<dbReference type="GO" id="GO:0009295">
    <property type="term" value="C:nucleoid"/>
    <property type="evidence" value="ECO:0007669"/>
    <property type="project" value="TreeGrafter"/>
</dbReference>
<feature type="compositionally biased region" description="Low complexity" evidence="4">
    <location>
        <begin position="129"/>
        <end position="157"/>
    </location>
</feature>
<dbReference type="AlphaFoldDB" id="A0A2S7XUC3"/>
<dbReference type="PIRSF" id="PIRSF002070">
    <property type="entry name" value="SSB"/>
    <property type="match status" value="1"/>
</dbReference>
<keyword evidence="6" id="KW-1185">Reference proteome</keyword>
<dbReference type="Gene3D" id="2.40.50.140">
    <property type="entry name" value="Nucleic acid-binding proteins"/>
    <property type="match status" value="1"/>
</dbReference>
<name>A0A2S7XUC3_9GAMM</name>
<dbReference type="GO" id="GO:0006260">
    <property type="term" value="P:DNA replication"/>
    <property type="evidence" value="ECO:0007669"/>
    <property type="project" value="UniProtKB-UniRule"/>
</dbReference>
<keyword evidence="2" id="KW-0234">DNA repair</keyword>
<protein>
    <recommendedName>
        <fullName evidence="2 3">Single-stranded DNA-binding protein</fullName>
        <shortName evidence="2">SSB</shortName>
    </recommendedName>
</protein>
<dbReference type="PROSITE" id="PS50935">
    <property type="entry name" value="SSB"/>
    <property type="match status" value="1"/>
</dbReference>
<dbReference type="EMBL" id="PPGH01000018">
    <property type="protein sequence ID" value="PQJ97088.1"/>
    <property type="molecule type" value="Genomic_DNA"/>
</dbReference>
<dbReference type="GO" id="GO:0003697">
    <property type="term" value="F:single-stranded DNA binding"/>
    <property type="evidence" value="ECO:0007669"/>
    <property type="project" value="UniProtKB-UniRule"/>
</dbReference>
<dbReference type="InterPro" id="IPR012340">
    <property type="entry name" value="NA-bd_OB-fold"/>
</dbReference>
<evidence type="ECO:0000256" key="4">
    <source>
        <dbReference type="SAM" id="MobiDB-lite"/>
    </source>
</evidence>
<reference evidence="5 6" key="1">
    <citation type="submission" date="2018-01" db="EMBL/GenBank/DDBJ databases">
        <title>The complete genome sequence of Chromatium okenii LaCa, a purple sulfur bacterium with a turbulent life.</title>
        <authorList>
            <person name="Luedin S.M."/>
            <person name="Liechti N."/>
            <person name="Storelli N."/>
            <person name="Danza F."/>
            <person name="Wittwer M."/>
            <person name="Pothier J.F."/>
            <person name="Tonolla M.A."/>
        </authorList>
    </citation>
    <scope>NUCLEOTIDE SEQUENCE [LARGE SCALE GENOMIC DNA]</scope>
    <source>
        <strain evidence="5 6">LaCa</strain>
    </source>
</reference>
<keyword evidence="2" id="KW-0227">DNA damage</keyword>
<comment type="caution">
    <text evidence="5">The sequence shown here is derived from an EMBL/GenBank/DDBJ whole genome shotgun (WGS) entry which is preliminary data.</text>
</comment>
<sequence>MAGVNRVILIGNLGADPEVRYMANGDPVANVSLATKETWKDRNTGEKQERTEWHRVVFFGKIAEVVKQYLRKGSQIYVEGKLRTRKWQKEGQDHYTTEVVVDLAGTMQMLGGRQEQSSGSSVPFDDEPSYAPQSSSSSRPQSAASAPSSSGSHGGSSNFDDDIPF</sequence>
<dbReference type="InterPro" id="IPR011344">
    <property type="entry name" value="ssDNA-bd"/>
</dbReference>
<dbReference type="RefSeq" id="WP_105072829.1">
    <property type="nucleotide sequence ID" value="NZ_PPGH01000018.1"/>
</dbReference>
<comment type="caution">
    <text evidence="2">Lacks conserved residue(s) required for the propagation of feature annotation.</text>
</comment>
<keyword evidence="2" id="KW-0233">DNA recombination</keyword>
<accession>A0A2S7XUC3</accession>
<keyword evidence="1 2" id="KW-0238">DNA-binding</keyword>
<dbReference type="Proteomes" id="UP000239936">
    <property type="component" value="Unassembled WGS sequence"/>
</dbReference>
<comment type="function">
    <text evidence="2">Plays an important role in DNA replication, recombination and repair. Binds to ssDNA and to an array of partner proteins to recruit them to their sites of action during DNA metabolism.</text>
</comment>
<dbReference type="GO" id="GO:0006281">
    <property type="term" value="P:DNA repair"/>
    <property type="evidence" value="ECO:0007669"/>
    <property type="project" value="UniProtKB-UniRule"/>
</dbReference>
<dbReference type="CDD" id="cd04496">
    <property type="entry name" value="SSB_OBF"/>
    <property type="match status" value="1"/>
</dbReference>
<dbReference type="Pfam" id="PF00436">
    <property type="entry name" value="SSB"/>
    <property type="match status" value="1"/>
</dbReference>
<evidence type="ECO:0000256" key="1">
    <source>
        <dbReference type="ARBA" id="ARBA00023125"/>
    </source>
</evidence>